<dbReference type="GO" id="GO:0102559">
    <property type="term" value="F:peptide chain release factor N(5)-glutamine methyltransferase activity"/>
    <property type="evidence" value="ECO:0007669"/>
    <property type="project" value="UniProtKB-EC"/>
</dbReference>
<dbReference type="RefSeq" id="WP_100344665.1">
    <property type="nucleotide sequence ID" value="NZ_PGFB01000003.1"/>
</dbReference>
<dbReference type="GO" id="GO:0032259">
    <property type="term" value="P:methylation"/>
    <property type="evidence" value="ECO:0007669"/>
    <property type="project" value="UniProtKB-KW"/>
</dbReference>
<dbReference type="Pfam" id="PF05175">
    <property type="entry name" value="MTS"/>
    <property type="match status" value="1"/>
</dbReference>
<dbReference type="PANTHER" id="PTHR18895">
    <property type="entry name" value="HEMK METHYLTRANSFERASE"/>
    <property type="match status" value="1"/>
</dbReference>
<dbReference type="EMBL" id="PGFB01000003">
    <property type="protein sequence ID" value="PJJ62063.1"/>
    <property type="molecule type" value="Genomic_DNA"/>
</dbReference>
<reference evidence="8 9" key="1">
    <citation type="submission" date="2017-11" db="EMBL/GenBank/DDBJ databases">
        <title>Genomic Encyclopedia of Archaeal and Bacterial Type Strains, Phase II (KMG-II): From Individual Species to Whole Genera.</title>
        <authorList>
            <person name="Goeker M."/>
        </authorList>
    </citation>
    <scope>NUCLEOTIDE SEQUENCE [LARGE SCALE GENOMIC DNA]</scope>
    <source>
        <strain evidence="8 9">DSM 25625</strain>
    </source>
</reference>
<keyword evidence="3 8" id="KW-0808">Transferase</keyword>
<protein>
    <recommendedName>
        <fullName evidence="1">peptide chain release factor N(5)-glutamine methyltransferase</fullName>
        <ecNumber evidence="1">2.1.1.297</ecNumber>
    </recommendedName>
</protein>
<feature type="region of interest" description="Disordered" evidence="6">
    <location>
        <begin position="1"/>
        <end position="25"/>
    </location>
</feature>
<keyword evidence="9" id="KW-1185">Reference proteome</keyword>
<dbReference type="AlphaFoldDB" id="A0A2M9BVT8"/>
<dbReference type="EC" id="2.1.1.297" evidence="1"/>
<name>A0A2M9BVT8_9MICO</name>
<dbReference type="CDD" id="cd02440">
    <property type="entry name" value="AdoMet_MTases"/>
    <property type="match status" value="1"/>
</dbReference>
<evidence type="ECO:0000256" key="2">
    <source>
        <dbReference type="ARBA" id="ARBA00022603"/>
    </source>
</evidence>
<organism evidence="8 9">
    <name type="scientific">Compostimonas suwonensis</name>
    <dbReference type="NCBI Taxonomy" id="1048394"/>
    <lineage>
        <taxon>Bacteria</taxon>
        <taxon>Bacillati</taxon>
        <taxon>Actinomycetota</taxon>
        <taxon>Actinomycetes</taxon>
        <taxon>Micrococcales</taxon>
        <taxon>Microbacteriaceae</taxon>
        <taxon>Compostimonas</taxon>
    </lineage>
</organism>
<dbReference type="Proteomes" id="UP000230161">
    <property type="component" value="Unassembled WGS sequence"/>
</dbReference>
<gene>
    <name evidence="8" type="ORF">CLV54_1856</name>
</gene>
<evidence type="ECO:0000256" key="1">
    <source>
        <dbReference type="ARBA" id="ARBA00012771"/>
    </source>
</evidence>
<dbReference type="InterPro" id="IPR022446">
    <property type="entry name" value="MeTrfrase_put"/>
</dbReference>
<keyword evidence="2 8" id="KW-0489">Methyltransferase</keyword>
<evidence type="ECO:0000259" key="7">
    <source>
        <dbReference type="Pfam" id="PF05175"/>
    </source>
</evidence>
<dbReference type="SUPFAM" id="SSF53335">
    <property type="entry name" value="S-adenosyl-L-methionine-dependent methyltransferases"/>
    <property type="match status" value="1"/>
</dbReference>
<comment type="caution">
    <text evidence="8">The sequence shown here is derived from an EMBL/GenBank/DDBJ whole genome shotgun (WGS) entry which is preliminary data.</text>
</comment>
<keyword evidence="4" id="KW-0949">S-adenosyl-L-methionine</keyword>
<sequence>MTDTTPEPDAARAGSAEGDPTETELAETPIVETPLAETPLAEAQIVARLRAAGCVFAEDEARLLIEAAGTPAELATMVRRRLAGLPLEPILGWAEFCGLRILVDPGVFVPRRRTELLVEQAAALARPGAVVVDLCCGSGAVGTALAARIDGIELYAADIEPAAVRTARRNVVPAGGRVVEGDLYEPLPSELRGRVDILAVNAPYVPTEAIELMPPEARVHEPRVTLDGGADGLDVQRRIAAEAPQWLAPGGRLLIETSERQAPLTVAILIDSGLTAHVVRSQELDATVVIGTMSAS</sequence>
<evidence type="ECO:0000256" key="4">
    <source>
        <dbReference type="ARBA" id="ARBA00022691"/>
    </source>
</evidence>
<evidence type="ECO:0000256" key="3">
    <source>
        <dbReference type="ARBA" id="ARBA00022679"/>
    </source>
</evidence>
<dbReference type="InterPro" id="IPR050320">
    <property type="entry name" value="N5-glutamine_MTase"/>
</dbReference>
<evidence type="ECO:0000256" key="5">
    <source>
        <dbReference type="ARBA" id="ARBA00048391"/>
    </source>
</evidence>
<dbReference type="InterPro" id="IPR029063">
    <property type="entry name" value="SAM-dependent_MTases_sf"/>
</dbReference>
<feature type="domain" description="Methyltransferase small" evidence="7">
    <location>
        <begin position="100"/>
        <end position="209"/>
    </location>
</feature>
<evidence type="ECO:0000313" key="9">
    <source>
        <dbReference type="Proteomes" id="UP000230161"/>
    </source>
</evidence>
<dbReference type="PANTHER" id="PTHR18895:SF74">
    <property type="entry name" value="MTRF1L RELEASE FACTOR GLUTAMINE METHYLTRANSFERASE"/>
    <property type="match status" value="1"/>
</dbReference>
<dbReference type="InterPro" id="IPR007848">
    <property type="entry name" value="Small_mtfrase_dom"/>
</dbReference>
<dbReference type="InterPro" id="IPR004556">
    <property type="entry name" value="HemK-like"/>
</dbReference>
<evidence type="ECO:0000256" key="6">
    <source>
        <dbReference type="SAM" id="MobiDB-lite"/>
    </source>
</evidence>
<dbReference type="NCBIfam" id="TIGR00536">
    <property type="entry name" value="hemK_fam"/>
    <property type="match status" value="1"/>
</dbReference>
<evidence type="ECO:0000313" key="8">
    <source>
        <dbReference type="EMBL" id="PJJ62063.1"/>
    </source>
</evidence>
<dbReference type="NCBIfam" id="TIGR03704">
    <property type="entry name" value="PrmC_rel_meth"/>
    <property type="match status" value="1"/>
</dbReference>
<dbReference type="OrthoDB" id="9800643at2"/>
<accession>A0A2M9BVT8</accession>
<dbReference type="Gene3D" id="3.40.50.150">
    <property type="entry name" value="Vaccinia Virus protein VP39"/>
    <property type="match status" value="1"/>
</dbReference>
<proteinExistence type="predicted"/>
<comment type="catalytic activity">
    <reaction evidence="5">
        <text>L-glutaminyl-[peptide chain release factor] + S-adenosyl-L-methionine = N(5)-methyl-L-glutaminyl-[peptide chain release factor] + S-adenosyl-L-homocysteine + H(+)</text>
        <dbReference type="Rhea" id="RHEA:42896"/>
        <dbReference type="Rhea" id="RHEA-COMP:10271"/>
        <dbReference type="Rhea" id="RHEA-COMP:10272"/>
        <dbReference type="ChEBI" id="CHEBI:15378"/>
        <dbReference type="ChEBI" id="CHEBI:30011"/>
        <dbReference type="ChEBI" id="CHEBI:57856"/>
        <dbReference type="ChEBI" id="CHEBI:59789"/>
        <dbReference type="ChEBI" id="CHEBI:61891"/>
        <dbReference type="EC" id="2.1.1.297"/>
    </reaction>
</comment>